<name>A0A0W8FLP0_9ZZZZ</name>
<dbReference type="EMBL" id="LNQE01001039">
    <property type="protein sequence ID" value="KUG21618.1"/>
    <property type="molecule type" value="Genomic_DNA"/>
</dbReference>
<gene>
    <name evidence="1" type="ORF">ASZ90_008622</name>
</gene>
<dbReference type="AlphaFoldDB" id="A0A0W8FLP0"/>
<reference evidence="1" key="1">
    <citation type="journal article" date="2015" name="Proc. Natl. Acad. Sci. U.S.A.">
        <title>Networks of energetic and metabolic interactions define dynamics in microbial communities.</title>
        <authorList>
            <person name="Embree M."/>
            <person name="Liu J.K."/>
            <person name="Al-Bassam M.M."/>
            <person name="Zengler K."/>
        </authorList>
    </citation>
    <scope>NUCLEOTIDE SEQUENCE</scope>
</reference>
<accession>A0A0W8FLP0</accession>
<evidence type="ECO:0000313" key="1">
    <source>
        <dbReference type="EMBL" id="KUG21618.1"/>
    </source>
</evidence>
<sequence>MKNLTKYVMPAKETVSQLAKEEKMLIFRSGFTIKISKKFVVSNFNEPFFSTIKHKLITTQPRRPVSINF</sequence>
<organism evidence="1">
    <name type="scientific">hydrocarbon metagenome</name>
    <dbReference type="NCBI Taxonomy" id="938273"/>
    <lineage>
        <taxon>unclassified sequences</taxon>
        <taxon>metagenomes</taxon>
        <taxon>ecological metagenomes</taxon>
    </lineage>
</organism>
<proteinExistence type="predicted"/>
<protein>
    <submittedName>
        <fullName evidence="1">Uncharacterized protein</fullName>
    </submittedName>
</protein>
<comment type="caution">
    <text evidence="1">The sequence shown here is derived from an EMBL/GenBank/DDBJ whole genome shotgun (WGS) entry which is preliminary data.</text>
</comment>